<evidence type="ECO:0000313" key="3">
    <source>
        <dbReference type="Proteomes" id="UP001628193"/>
    </source>
</evidence>
<feature type="domain" description="InsA N-terminal zinc ribbon" evidence="1">
    <location>
        <begin position="1"/>
        <end position="33"/>
    </location>
</feature>
<proteinExistence type="predicted"/>
<evidence type="ECO:0000259" key="1">
    <source>
        <dbReference type="Pfam" id="PF03811"/>
    </source>
</evidence>
<reference evidence="2 3" key="1">
    <citation type="submission" date="2024-09" db="EMBL/GenBank/DDBJ databases">
        <title>Draft genome sequence of Candidatus Magnetaquicoccaceae bacterium FCR-1.</title>
        <authorList>
            <person name="Shimoshige H."/>
            <person name="Shimamura S."/>
            <person name="Taoka A."/>
            <person name="Kobayashi H."/>
            <person name="Maekawa T."/>
        </authorList>
    </citation>
    <scope>NUCLEOTIDE SEQUENCE [LARGE SCALE GENOMIC DNA]</scope>
    <source>
        <strain evidence="2 3">FCR-1</strain>
    </source>
</reference>
<gene>
    <name evidence="2" type="ORF">SIID45300_03317</name>
</gene>
<evidence type="ECO:0000313" key="2">
    <source>
        <dbReference type="EMBL" id="GAB0058957.1"/>
    </source>
</evidence>
<keyword evidence="3" id="KW-1185">Reference proteome</keyword>
<dbReference type="RefSeq" id="WP_420906673.1">
    <property type="nucleotide sequence ID" value="NZ_BAAFGK010000005.1"/>
</dbReference>
<accession>A0ABQ0CDK8</accession>
<dbReference type="Pfam" id="PF03811">
    <property type="entry name" value="Zn_ribbon_InsA"/>
    <property type="match status" value="1"/>
</dbReference>
<name>A0ABQ0CDK8_9PROT</name>
<dbReference type="InterPro" id="IPR003220">
    <property type="entry name" value="InsA_N_dom_Znf"/>
</dbReference>
<protein>
    <recommendedName>
        <fullName evidence="1">InsA N-terminal zinc ribbon domain-containing protein</fullName>
    </recommendedName>
</protein>
<comment type="caution">
    <text evidence="2">The sequence shown here is derived from an EMBL/GenBank/DDBJ whole genome shotgun (WGS) entry which is preliminary data.</text>
</comment>
<dbReference type="Proteomes" id="UP001628193">
    <property type="component" value="Unassembled WGS sequence"/>
</dbReference>
<sequence>MAVMDVRCPDCHGLNVVKYGVQPNGKQRYLCQDPNCARRIFILRPPTDTGMARLPTDMRRVIERALAGAEISRTAQELHLPTETVAEVFQLLARFTPPPGGVSRQRRTLRRRAAG</sequence>
<dbReference type="EMBL" id="BAAFGK010000005">
    <property type="protein sequence ID" value="GAB0058957.1"/>
    <property type="molecule type" value="Genomic_DNA"/>
</dbReference>
<organism evidence="2 3">
    <name type="scientific">Candidatus Magnetaquiglobus chichijimensis</name>
    <dbReference type="NCBI Taxonomy" id="3141448"/>
    <lineage>
        <taxon>Bacteria</taxon>
        <taxon>Pseudomonadati</taxon>
        <taxon>Pseudomonadota</taxon>
        <taxon>Magnetococcia</taxon>
        <taxon>Magnetococcales</taxon>
        <taxon>Candidatus Magnetaquicoccaceae</taxon>
        <taxon>Candidatus Magnetaquiglobus</taxon>
    </lineage>
</organism>